<proteinExistence type="predicted"/>
<comment type="subcellular location">
    <subcellularLocation>
        <location evidence="1">Cell membrane</location>
    </subcellularLocation>
</comment>
<dbReference type="InterPro" id="IPR025937">
    <property type="entry name" value="PDGLE_dom"/>
</dbReference>
<accession>A0A1M4U5W7</accession>
<dbReference type="STRING" id="1121429.SAMN02745133_00594"/>
<evidence type="ECO:0000256" key="6">
    <source>
        <dbReference type="SAM" id="Phobius"/>
    </source>
</evidence>
<organism evidence="8 9">
    <name type="scientific">Desulforamulus putei DSM 12395</name>
    <dbReference type="NCBI Taxonomy" id="1121429"/>
    <lineage>
        <taxon>Bacteria</taxon>
        <taxon>Bacillati</taxon>
        <taxon>Bacillota</taxon>
        <taxon>Clostridia</taxon>
        <taxon>Eubacteriales</taxon>
        <taxon>Peptococcaceae</taxon>
        <taxon>Desulforamulus</taxon>
    </lineage>
</organism>
<evidence type="ECO:0000313" key="8">
    <source>
        <dbReference type="EMBL" id="SHE52142.1"/>
    </source>
</evidence>
<evidence type="ECO:0000256" key="1">
    <source>
        <dbReference type="ARBA" id="ARBA00004236"/>
    </source>
</evidence>
<sequence length="101" mass="10722">MFAVNKKLLAGLFIALLVAVFLSPFASPHPDGLERVAEDLNFIQRAEGKEVLASPIPDYSMPGIKSEFLATGTAGAIGVVLTFGLIMGMKKILVKKQDCSG</sequence>
<keyword evidence="4 6" id="KW-1133">Transmembrane helix</keyword>
<dbReference type="AlphaFoldDB" id="A0A1M4U5W7"/>
<evidence type="ECO:0000256" key="4">
    <source>
        <dbReference type="ARBA" id="ARBA00022989"/>
    </source>
</evidence>
<dbReference type="GO" id="GO:0005886">
    <property type="term" value="C:plasma membrane"/>
    <property type="evidence" value="ECO:0007669"/>
    <property type="project" value="UniProtKB-SubCell"/>
</dbReference>
<keyword evidence="9" id="KW-1185">Reference proteome</keyword>
<evidence type="ECO:0000259" key="7">
    <source>
        <dbReference type="Pfam" id="PF13190"/>
    </source>
</evidence>
<dbReference type="Proteomes" id="UP000184148">
    <property type="component" value="Unassembled WGS sequence"/>
</dbReference>
<protein>
    <submittedName>
        <fullName evidence="8">Cobalt/nickel transport protein</fullName>
    </submittedName>
</protein>
<evidence type="ECO:0000256" key="5">
    <source>
        <dbReference type="ARBA" id="ARBA00023136"/>
    </source>
</evidence>
<keyword evidence="2" id="KW-1003">Cell membrane</keyword>
<keyword evidence="5 6" id="KW-0472">Membrane</keyword>
<dbReference type="EMBL" id="FQUY01000002">
    <property type="protein sequence ID" value="SHE52142.1"/>
    <property type="molecule type" value="Genomic_DNA"/>
</dbReference>
<keyword evidence="3 6" id="KW-0812">Transmembrane</keyword>
<feature type="transmembrane region" description="Helical" evidence="6">
    <location>
        <begin position="68"/>
        <end position="87"/>
    </location>
</feature>
<feature type="domain" description="PDGLE" evidence="7">
    <location>
        <begin position="6"/>
        <end position="93"/>
    </location>
</feature>
<reference evidence="9" key="1">
    <citation type="submission" date="2016-11" db="EMBL/GenBank/DDBJ databases">
        <authorList>
            <person name="Varghese N."/>
            <person name="Submissions S."/>
        </authorList>
    </citation>
    <scope>NUCLEOTIDE SEQUENCE [LARGE SCALE GENOMIC DNA]</scope>
    <source>
        <strain evidence="9">DSM 12395</strain>
    </source>
</reference>
<evidence type="ECO:0000256" key="3">
    <source>
        <dbReference type="ARBA" id="ARBA00022692"/>
    </source>
</evidence>
<gene>
    <name evidence="8" type="ORF">SAMN02745133_00594</name>
</gene>
<evidence type="ECO:0000256" key="2">
    <source>
        <dbReference type="ARBA" id="ARBA00022475"/>
    </source>
</evidence>
<name>A0A1M4U5W7_9FIRM</name>
<evidence type="ECO:0000313" key="9">
    <source>
        <dbReference type="Proteomes" id="UP000184148"/>
    </source>
</evidence>
<dbReference type="Pfam" id="PF13190">
    <property type="entry name" value="PDGLE"/>
    <property type="match status" value="1"/>
</dbReference>